<evidence type="ECO:0000313" key="2">
    <source>
        <dbReference type="EMBL" id="PLW11629.1"/>
    </source>
</evidence>
<keyword evidence="1" id="KW-0732">Signal</keyword>
<feature type="signal peptide" evidence="1">
    <location>
        <begin position="1"/>
        <end position="26"/>
    </location>
</feature>
<dbReference type="EMBL" id="PGCI01000183">
    <property type="protein sequence ID" value="PLW35146.1"/>
    <property type="molecule type" value="Genomic_DNA"/>
</dbReference>
<protein>
    <submittedName>
        <fullName evidence="3">Uncharacterized protein</fullName>
    </submittedName>
</protein>
<dbReference type="EMBL" id="PGCI01000915">
    <property type="protein sequence ID" value="PLW11629.1"/>
    <property type="molecule type" value="Genomic_DNA"/>
</dbReference>
<sequence>MSKNFTAFCLFVSLFLLGAHVQTTFAKPVHYGLIDQSNQQHRPVGRLEHSSGESLTIRPFPGTHVKIDLWRRNLSKLTKRSTVSESKKASVTITNKGSLVQ</sequence>
<accession>A0A2N5UBP0</accession>
<evidence type="ECO:0000256" key="1">
    <source>
        <dbReference type="SAM" id="SignalP"/>
    </source>
</evidence>
<dbReference type="Proteomes" id="UP000235392">
    <property type="component" value="Unassembled WGS sequence"/>
</dbReference>
<gene>
    <name evidence="3" type="ORF">PCASD_11232</name>
    <name evidence="2" type="ORF">PCASD_23056</name>
</gene>
<dbReference type="AlphaFoldDB" id="A0A2N5UBP0"/>
<reference evidence="3 4" key="1">
    <citation type="submission" date="2017-11" db="EMBL/GenBank/DDBJ databases">
        <title>De novo assembly and phasing of dikaryotic genomes from two isolates of Puccinia coronata f. sp. avenae, the causal agent of oat crown rust.</title>
        <authorList>
            <person name="Miller M.E."/>
            <person name="Zhang Y."/>
            <person name="Omidvar V."/>
            <person name="Sperschneider J."/>
            <person name="Schwessinger B."/>
            <person name="Raley C."/>
            <person name="Palmer J.M."/>
            <person name="Garnica D."/>
            <person name="Upadhyaya N."/>
            <person name="Rathjen J."/>
            <person name="Taylor J.M."/>
            <person name="Park R.F."/>
            <person name="Dodds P.N."/>
            <person name="Hirsch C.D."/>
            <person name="Kianian S.F."/>
            <person name="Figueroa M."/>
        </authorList>
    </citation>
    <scope>NUCLEOTIDE SEQUENCE [LARGE SCALE GENOMIC DNA]</scope>
    <source>
        <strain evidence="3">12SD80</strain>
    </source>
</reference>
<comment type="caution">
    <text evidence="3">The sequence shown here is derived from an EMBL/GenBank/DDBJ whole genome shotgun (WGS) entry which is preliminary data.</text>
</comment>
<evidence type="ECO:0000313" key="3">
    <source>
        <dbReference type="EMBL" id="PLW35146.1"/>
    </source>
</evidence>
<feature type="chain" id="PRO_5014563542" evidence="1">
    <location>
        <begin position="27"/>
        <end position="101"/>
    </location>
</feature>
<organism evidence="3 4">
    <name type="scientific">Puccinia coronata f. sp. avenae</name>
    <dbReference type="NCBI Taxonomy" id="200324"/>
    <lineage>
        <taxon>Eukaryota</taxon>
        <taxon>Fungi</taxon>
        <taxon>Dikarya</taxon>
        <taxon>Basidiomycota</taxon>
        <taxon>Pucciniomycotina</taxon>
        <taxon>Pucciniomycetes</taxon>
        <taxon>Pucciniales</taxon>
        <taxon>Pucciniaceae</taxon>
        <taxon>Puccinia</taxon>
    </lineage>
</organism>
<name>A0A2N5UBP0_9BASI</name>
<proteinExistence type="predicted"/>
<evidence type="ECO:0000313" key="4">
    <source>
        <dbReference type="Proteomes" id="UP000235392"/>
    </source>
</evidence>